<dbReference type="PANTHER" id="PTHR21229">
    <property type="entry name" value="LUNG SEVEN TRANSMEMBRANE RECEPTOR"/>
    <property type="match status" value="1"/>
</dbReference>
<evidence type="ECO:0000259" key="9">
    <source>
        <dbReference type="Pfam" id="PF06814"/>
    </source>
</evidence>
<evidence type="ECO:0000256" key="6">
    <source>
        <dbReference type="SAM" id="MobiDB-lite"/>
    </source>
</evidence>
<keyword evidence="4 7" id="KW-1133">Transmembrane helix</keyword>
<dbReference type="InterPro" id="IPR053937">
    <property type="entry name" value="GOST_TM"/>
</dbReference>
<dbReference type="GO" id="GO:0016020">
    <property type="term" value="C:membrane"/>
    <property type="evidence" value="ECO:0007669"/>
    <property type="project" value="UniProtKB-SubCell"/>
</dbReference>
<dbReference type="Proteomes" id="UP001054945">
    <property type="component" value="Unassembled WGS sequence"/>
</dbReference>
<keyword evidence="5 7" id="KW-0472">Membrane</keyword>
<feature type="domain" description="GOST seven transmembrane" evidence="9">
    <location>
        <begin position="292"/>
        <end position="537"/>
    </location>
</feature>
<feature type="transmembrane region" description="Helical" evidence="7">
    <location>
        <begin position="432"/>
        <end position="453"/>
    </location>
</feature>
<feature type="transmembrane region" description="Helical" evidence="7">
    <location>
        <begin position="373"/>
        <end position="389"/>
    </location>
</feature>
<dbReference type="GO" id="GO:0005829">
    <property type="term" value="C:cytosol"/>
    <property type="evidence" value="ECO:0007669"/>
    <property type="project" value="GOC"/>
</dbReference>
<feature type="region of interest" description="Disordered" evidence="6">
    <location>
        <begin position="569"/>
        <end position="595"/>
    </location>
</feature>
<name>A0AAV4VCT6_CAEEX</name>
<evidence type="ECO:0000256" key="7">
    <source>
        <dbReference type="SAM" id="Phobius"/>
    </source>
</evidence>
<dbReference type="GO" id="GO:0005794">
    <property type="term" value="C:Golgi apparatus"/>
    <property type="evidence" value="ECO:0007669"/>
    <property type="project" value="TreeGrafter"/>
</dbReference>
<feature type="transmembrane region" description="Helical" evidence="7">
    <location>
        <begin position="326"/>
        <end position="345"/>
    </location>
</feature>
<reference evidence="10 11" key="1">
    <citation type="submission" date="2021-06" db="EMBL/GenBank/DDBJ databases">
        <title>Caerostris extrusa draft genome.</title>
        <authorList>
            <person name="Kono N."/>
            <person name="Arakawa K."/>
        </authorList>
    </citation>
    <scope>NUCLEOTIDE SEQUENCE [LARGE SCALE GENOMIC DNA]</scope>
</reference>
<feature type="transmembrane region" description="Helical" evidence="7">
    <location>
        <begin position="401"/>
        <end position="420"/>
    </location>
</feature>
<protein>
    <submittedName>
        <fullName evidence="10">Transmembrane protein 87A</fullName>
    </submittedName>
</protein>
<dbReference type="InterPro" id="IPR009637">
    <property type="entry name" value="GPR107/GPR108-like"/>
</dbReference>
<feature type="transmembrane region" description="Helical" evidence="7">
    <location>
        <begin position="513"/>
        <end position="530"/>
    </location>
</feature>
<feature type="region of interest" description="Disordered" evidence="6">
    <location>
        <begin position="189"/>
        <end position="208"/>
    </location>
</feature>
<sequence length="630" mass="71469">MCKILSVFCVLFISYVSCFPDPGQWSQSVFNESVALFGAHKPLYAGSSIHITVNCEPHQKIKLQWVLRQTSCYAEYLESSIYITEVLKQYFVCPMSSMNSFSKIRFFKSDPVIIECSNRIHLELVNSSFLAISNEMDVPFECRKNFYTSTDDNKDIKNDGNIPPKFLALRKLETHPDVWENINGSTMLSTSGTGGRSKRSIQSQDSKTAKENFADINYKNESISDQTSFGRVYGSFSSSSNVKLGSKLTSVDMDGIYLFILKVESVDKQTFNISVDIGMKGDYGYLSAVDYPLLIFYGVMCGLYVIYAIVWLLLSALQWRDLLRIQFWIGAVILLGLMEKAVFYAEYQSINYTGQSVQGAILFAEILSCMKRTLARMLIIIVSLGFGIVKPRLGPTLHRIVGVGALYFGFGTMEGCLRVLKPKTDPGNQALMAGVPLAVTDSGICWWIFSSLVQTIRTLKLRRNIVKLQLYRHFTNILILSVIGSVAFMIWSIHAHKLVNCIPDWKELWVDEAYWHFLFSTILFVIMLLWRPTKNNQRYAFTPLLDAMDDDDDDDEENLLPNDAFAGMKMRSSKNNTNSPRSDDSKSKQDEDLKWVEENIPTTLTDVALPSLLDSDEEIMTAKFERSKME</sequence>
<gene>
    <name evidence="10" type="primary">tmem87a</name>
    <name evidence="10" type="ORF">CEXT_124701</name>
</gene>
<evidence type="ECO:0000256" key="8">
    <source>
        <dbReference type="SAM" id="SignalP"/>
    </source>
</evidence>
<evidence type="ECO:0000256" key="4">
    <source>
        <dbReference type="ARBA" id="ARBA00022989"/>
    </source>
</evidence>
<dbReference type="GO" id="GO:0042147">
    <property type="term" value="P:retrograde transport, endosome to Golgi"/>
    <property type="evidence" value="ECO:0007669"/>
    <property type="project" value="TreeGrafter"/>
</dbReference>
<comment type="subcellular location">
    <subcellularLocation>
        <location evidence="1">Membrane</location>
        <topology evidence="1">Multi-pass membrane protein</topology>
    </subcellularLocation>
</comment>
<evidence type="ECO:0000313" key="11">
    <source>
        <dbReference type="Proteomes" id="UP001054945"/>
    </source>
</evidence>
<dbReference type="AlphaFoldDB" id="A0AAV4VCT6"/>
<evidence type="ECO:0000256" key="3">
    <source>
        <dbReference type="ARBA" id="ARBA00022729"/>
    </source>
</evidence>
<feature type="transmembrane region" description="Helical" evidence="7">
    <location>
        <begin position="474"/>
        <end position="493"/>
    </location>
</feature>
<dbReference type="EMBL" id="BPLR01014343">
    <property type="protein sequence ID" value="GIY68226.1"/>
    <property type="molecule type" value="Genomic_DNA"/>
</dbReference>
<organism evidence="10 11">
    <name type="scientific">Caerostris extrusa</name>
    <name type="common">Bark spider</name>
    <name type="synonym">Caerostris bankana</name>
    <dbReference type="NCBI Taxonomy" id="172846"/>
    <lineage>
        <taxon>Eukaryota</taxon>
        <taxon>Metazoa</taxon>
        <taxon>Ecdysozoa</taxon>
        <taxon>Arthropoda</taxon>
        <taxon>Chelicerata</taxon>
        <taxon>Arachnida</taxon>
        <taxon>Araneae</taxon>
        <taxon>Araneomorphae</taxon>
        <taxon>Entelegynae</taxon>
        <taxon>Araneoidea</taxon>
        <taxon>Araneidae</taxon>
        <taxon>Caerostris</taxon>
    </lineage>
</organism>
<feature type="signal peptide" evidence="8">
    <location>
        <begin position="1"/>
        <end position="18"/>
    </location>
</feature>
<feature type="compositionally biased region" description="Basic and acidic residues" evidence="6">
    <location>
        <begin position="581"/>
        <end position="595"/>
    </location>
</feature>
<keyword evidence="11" id="KW-1185">Reference proteome</keyword>
<accession>A0AAV4VCT6</accession>
<evidence type="ECO:0000256" key="2">
    <source>
        <dbReference type="ARBA" id="ARBA00022692"/>
    </source>
</evidence>
<evidence type="ECO:0000256" key="5">
    <source>
        <dbReference type="ARBA" id="ARBA00023136"/>
    </source>
</evidence>
<keyword evidence="3 8" id="KW-0732">Signal</keyword>
<dbReference type="PANTHER" id="PTHR21229:SF1">
    <property type="entry name" value="GH17801P"/>
    <property type="match status" value="1"/>
</dbReference>
<feature type="transmembrane region" description="Helical" evidence="7">
    <location>
        <begin position="294"/>
        <end position="314"/>
    </location>
</feature>
<evidence type="ECO:0000313" key="10">
    <source>
        <dbReference type="EMBL" id="GIY68226.1"/>
    </source>
</evidence>
<keyword evidence="2 7" id="KW-0812">Transmembrane</keyword>
<comment type="caution">
    <text evidence="10">The sequence shown here is derived from an EMBL/GenBank/DDBJ whole genome shotgun (WGS) entry which is preliminary data.</text>
</comment>
<proteinExistence type="predicted"/>
<dbReference type="Pfam" id="PF06814">
    <property type="entry name" value="GOST_TM"/>
    <property type="match status" value="1"/>
</dbReference>
<evidence type="ECO:0000256" key="1">
    <source>
        <dbReference type="ARBA" id="ARBA00004141"/>
    </source>
</evidence>
<feature type="chain" id="PRO_5043461638" evidence="8">
    <location>
        <begin position="19"/>
        <end position="630"/>
    </location>
</feature>